<comment type="caution">
    <text evidence="2">The sequence shown here is derived from an EMBL/GenBank/DDBJ whole genome shotgun (WGS) entry which is preliminary data.</text>
</comment>
<keyword evidence="1" id="KW-0472">Membrane</keyword>
<feature type="transmembrane region" description="Helical" evidence="1">
    <location>
        <begin position="166"/>
        <end position="186"/>
    </location>
</feature>
<keyword evidence="3" id="KW-1185">Reference proteome</keyword>
<accession>A0ABT2LXJ4</accession>
<name>A0ABT2LXJ4_9FIRM</name>
<dbReference type="GO" id="GO:0008237">
    <property type="term" value="F:metallopeptidase activity"/>
    <property type="evidence" value="ECO:0007669"/>
    <property type="project" value="UniProtKB-KW"/>
</dbReference>
<feature type="transmembrane region" description="Helical" evidence="1">
    <location>
        <begin position="97"/>
        <end position="117"/>
    </location>
</feature>
<feature type="transmembrane region" description="Helical" evidence="1">
    <location>
        <begin position="70"/>
        <end position="91"/>
    </location>
</feature>
<keyword evidence="1" id="KW-0812">Transmembrane</keyword>
<dbReference type="RefSeq" id="WP_260978071.1">
    <property type="nucleotide sequence ID" value="NZ_JAODBU010000002.1"/>
</dbReference>
<evidence type="ECO:0000256" key="1">
    <source>
        <dbReference type="SAM" id="Phobius"/>
    </source>
</evidence>
<keyword evidence="2" id="KW-0482">Metalloprotease</keyword>
<proteinExistence type="predicted"/>
<reference evidence="2" key="1">
    <citation type="submission" date="2022-09" db="EMBL/GenBank/DDBJ databases">
        <title>Eubacterium sp. LFL-14 isolated from human feces.</title>
        <authorList>
            <person name="Liu F."/>
        </authorList>
    </citation>
    <scope>NUCLEOTIDE SEQUENCE</scope>
    <source>
        <strain evidence="2">LFL-14</strain>
    </source>
</reference>
<dbReference type="EMBL" id="JAODBU010000002">
    <property type="protein sequence ID" value="MCT7397578.1"/>
    <property type="molecule type" value="Genomic_DNA"/>
</dbReference>
<feature type="transmembrane region" description="Helical" evidence="1">
    <location>
        <begin position="323"/>
        <end position="343"/>
    </location>
</feature>
<evidence type="ECO:0000313" key="2">
    <source>
        <dbReference type="EMBL" id="MCT7397578.1"/>
    </source>
</evidence>
<gene>
    <name evidence="2" type="ORF">N5B56_00585</name>
</gene>
<feature type="transmembrane region" description="Helical" evidence="1">
    <location>
        <begin position="192"/>
        <end position="210"/>
    </location>
</feature>
<keyword evidence="2" id="KW-0378">Hydrolase</keyword>
<dbReference type="Proteomes" id="UP001431199">
    <property type="component" value="Unassembled WGS sequence"/>
</dbReference>
<evidence type="ECO:0000313" key="3">
    <source>
        <dbReference type="Proteomes" id="UP001431199"/>
    </source>
</evidence>
<organism evidence="2 3">
    <name type="scientific">Eubacterium album</name>
    <dbReference type="NCBI Taxonomy" id="2978477"/>
    <lineage>
        <taxon>Bacteria</taxon>
        <taxon>Bacillati</taxon>
        <taxon>Bacillota</taxon>
        <taxon>Clostridia</taxon>
        <taxon>Eubacteriales</taxon>
        <taxon>Eubacteriaceae</taxon>
        <taxon>Eubacterium</taxon>
    </lineage>
</organism>
<keyword evidence="2" id="KW-0645">Protease</keyword>
<dbReference type="EC" id="3.4.24.-" evidence="2"/>
<protein>
    <submittedName>
        <fullName evidence="2">M48 family metalloprotease</fullName>
        <ecNumber evidence="2">3.4.24.-</ecNumber>
    </submittedName>
</protein>
<feature type="transmembrane region" description="Helical" evidence="1">
    <location>
        <begin position="349"/>
        <end position="369"/>
    </location>
</feature>
<feature type="transmembrane region" description="Helical" evidence="1">
    <location>
        <begin position="6"/>
        <end position="26"/>
    </location>
</feature>
<keyword evidence="1" id="KW-1133">Transmembrane helix</keyword>
<sequence length="474" mass="56571">MLLIGYIIVGGILLAWYKMIFYRELYQKNILRRSLKVLVNNIKIIIKNIFLFYEVDEKQQKELDYIKNKLFDVFTMIIYISGWCLISPIILENIMKIIEVISIRYALFVIFTVEIIVSKLKEITQECVQLVNEYIKGILLPIEHNPELIKKDESKRIKIKWTLNKVVKFIVYICALGGFILVQYFIELNHQIGSIVCGTVIVILVLRTLFEKIKSKAVVEKKEESIDIDQVTLGAIEPDVVNMCKKLKVSNVKIDILKDRSIKIETYMDECGIPHIGVSYQFIEILRSEDNAKDILLYTIGHELAHIYYKDFNNIKRRRKISCFVHLVSYLFCILLFFVVIKFSVGIEVILYLVLCLLIFQKLFFEVFCDQRYWYQIAELRADRLATQIYTGERMAFINFWKTYDEKIRSVENKENLIYSYYKKYIKVEAHPSMIVRMKLIEKRSKWYRWEYIEHILRIWKWRVTNKGWNGYDK</sequence>